<dbReference type="InterPro" id="IPR036097">
    <property type="entry name" value="HisK_dim/P_sf"/>
</dbReference>
<dbReference type="Pfam" id="PF00072">
    <property type="entry name" value="Response_reg"/>
    <property type="match status" value="1"/>
</dbReference>
<feature type="transmembrane region" description="Helical" evidence="7">
    <location>
        <begin position="92"/>
        <end position="115"/>
    </location>
</feature>
<sequence>MMGKATNIPDELQQRLRAEQLHTHYQQLPAMIIAPALGALFTAWVLWDAVNTSYLKTGLAMILSISLLRIFLYRKYFSRLRQNEPQQVWRVLAISLALLSGCIWGSTAIFLYPPLQAEYEVYMLVLLALVPVAPMAALAVYMPAFYVYYLPCIAPFVITLGLQEGRAEKMTALLLLMMSGAIITFANKYAAMLTEAIRLRLQLAEQTEKLEQAAIVKTRFLAAASHDLRQPVHAMGLFIASLQTQCQELGQNKLFTQIAQSILVLRRMLDTMLDISRLDAGIIEVHQQDFKLSELMNRLRDEFAPLAAAQGLEFRYVKSRQIVNTDPALLERILRNLLTNALKYTHHGRILFGCRRCGENIKIQIGDTGSGIPPTQLENIFIEFTRLENNASQAEQGMGLGLSISQRLTDLLQHSLTVYSQEGRGSIFSLSLPCHQRSVKLISINQINHPVTRPNLHQWQVIIVDDDDAVRLGMTALLTQWHARVIAAANIDELSKKLQKTTQAPDLLITDYRLAQGVTAEDIIRIVNDKFKQAISTIIITGDTTPARILEAHNAGQILLHKPVDPEKLKACINSLKLESAGQAAAL</sequence>
<dbReference type="Pfam" id="PF00512">
    <property type="entry name" value="HisKA"/>
    <property type="match status" value="1"/>
</dbReference>
<keyword evidence="3" id="KW-0597">Phosphoprotein</keyword>
<gene>
    <name evidence="10" type="ORF">MNBD_GAMMA25-366</name>
</gene>
<dbReference type="SUPFAM" id="SSF52172">
    <property type="entry name" value="CheY-like"/>
    <property type="match status" value="1"/>
</dbReference>
<keyword evidence="7" id="KW-0812">Transmembrane</keyword>
<dbReference type="InterPro" id="IPR036890">
    <property type="entry name" value="HATPase_C_sf"/>
</dbReference>
<dbReference type="GO" id="GO:0000155">
    <property type="term" value="F:phosphorelay sensor kinase activity"/>
    <property type="evidence" value="ECO:0007669"/>
    <property type="project" value="InterPro"/>
</dbReference>
<dbReference type="SMART" id="SM00448">
    <property type="entry name" value="REC"/>
    <property type="match status" value="1"/>
</dbReference>
<dbReference type="Gene3D" id="1.10.287.130">
    <property type="match status" value="1"/>
</dbReference>
<reference evidence="10" key="1">
    <citation type="submission" date="2018-06" db="EMBL/GenBank/DDBJ databases">
        <authorList>
            <person name="Zhirakovskaya E."/>
        </authorList>
    </citation>
    <scope>NUCLEOTIDE SEQUENCE</scope>
</reference>
<keyword evidence="4" id="KW-0808">Transferase</keyword>
<dbReference type="InterPro" id="IPR005467">
    <property type="entry name" value="His_kinase_dom"/>
</dbReference>
<dbReference type="SUPFAM" id="SSF47384">
    <property type="entry name" value="Homodimeric domain of signal transducing histidine kinase"/>
    <property type="match status" value="1"/>
</dbReference>
<dbReference type="Pfam" id="PF02518">
    <property type="entry name" value="HATPase_c"/>
    <property type="match status" value="1"/>
</dbReference>
<organism evidence="10">
    <name type="scientific">hydrothermal vent metagenome</name>
    <dbReference type="NCBI Taxonomy" id="652676"/>
    <lineage>
        <taxon>unclassified sequences</taxon>
        <taxon>metagenomes</taxon>
        <taxon>ecological metagenomes</taxon>
    </lineage>
</organism>
<evidence type="ECO:0000256" key="3">
    <source>
        <dbReference type="ARBA" id="ARBA00022553"/>
    </source>
</evidence>
<dbReference type="SMART" id="SM00388">
    <property type="entry name" value="HisKA"/>
    <property type="match status" value="1"/>
</dbReference>
<dbReference type="InterPro" id="IPR004358">
    <property type="entry name" value="Sig_transdc_His_kin-like_C"/>
</dbReference>
<protein>
    <recommendedName>
        <fullName evidence="2">histidine kinase</fullName>
        <ecNumber evidence="2">2.7.13.3</ecNumber>
    </recommendedName>
</protein>
<dbReference type="EC" id="2.7.13.3" evidence="2"/>
<dbReference type="Gene3D" id="3.30.565.10">
    <property type="entry name" value="Histidine kinase-like ATPase, C-terminal domain"/>
    <property type="match status" value="1"/>
</dbReference>
<evidence type="ECO:0000256" key="6">
    <source>
        <dbReference type="ARBA" id="ARBA00023012"/>
    </source>
</evidence>
<keyword evidence="5" id="KW-0418">Kinase</keyword>
<dbReference type="SMART" id="SM00387">
    <property type="entry name" value="HATPase_c"/>
    <property type="match status" value="1"/>
</dbReference>
<feature type="transmembrane region" description="Helical" evidence="7">
    <location>
        <begin position="53"/>
        <end position="72"/>
    </location>
</feature>
<evidence type="ECO:0000259" key="8">
    <source>
        <dbReference type="PROSITE" id="PS50109"/>
    </source>
</evidence>
<feature type="domain" description="Response regulatory" evidence="9">
    <location>
        <begin position="460"/>
        <end position="577"/>
    </location>
</feature>
<dbReference type="CDD" id="cd00156">
    <property type="entry name" value="REC"/>
    <property type="match status" value="1"/>
</dbReference>
<name>A0A3B1BS41_9ZZZZ</name>
<dbReference type="SUPFAM" id="SSF55874">
    <property type="entry name" value="ATPase domain of HSP90 chaperone/DNA topoisomerase II/histidine kinase"/>
    <property type="match status" value="1"/>
</dbReference>
<proteinExistence type="predicted"/>
<keyword evidence="7" id="KW-0472">Membrane</keyword>
<feature type="transmembrane region" description="Helical" evidence="7">
    <location>
        <begin position="170"/>
        <end position="190"/>
    </location>
</feature>
<evidence type="ECO:0000256" key="5">
    <source>
        <dbReference type="ARBA" id="ARBA00022777"/>
    </source>
</evidence>
<evidence type="ECO:0000259" key="9">
    <source>
        <dbReference type="PROSITE" id="PS50110"/>
    </source>
</evidence>
<evidence type="ECO:0000313" key="10">
    <source>
        <dbReference type="EMBL" id="VAX07497.1"/>
    </source>
</evidence>
<dbReference type="InterPro" id="IPR001789">
    <property type="entry name" value="Sig_transdc_resp-reg_receiver"/>
</dbReference>
<feature type="transmembrane region" description="Helical" evidence="7">
    <location>
        <begin position="28"/>
        <end position="47"/>
    </location>
</feature>
<dbReference type="InterPro" id="IPR050736">
    <property type="entry name" value="Sensor_HK_Regulatory"/>
</dbReference>
<evidence type="ECO:0000256" key="2">
    <source>
        <dbReference type="ARBA" id="ARBA00012438"/>
    </source>
</evidence>
<feature type="transmembrane region" description="Helical" evidence="7">
    <location>
        <begin position="121"/>
        <end position="141"/>
    </location>
</feature>
<dbReference type="InterPro" id="IPR003594">
    <property type="entry name" value="HATPase_dom"/>
</dbReference>
<dbReference type="PANTHER" id="PTHR43711:SF1">
    <property type="entry name" value="HISTIDINE KINASE 1"/>
    <property type="match status" value="1"/>
</dbReference>
<accession>A0A3B1BS41</accession>
<keyword evidence="6" id="KW-0902">Two-component regulatory system</keyword>
<dbReference type="PROSITE" id="PS50110">
    <property type="entry name" value="RESPONSE_REGULATORY"/>
    <property type="match status" value="1"/>
</dbReference>
<evidence type="ECO:0000256" key="1">
    <source>
        <dbReference type="ARBA" id="ARBA00000085"/>
    </source>
</evidence>
<dbReference type="EMBL" id="UOFY01000017">
    <property type="protein sequence ID" value="VAX07497.1"/>
    <property type="molecule type" value="Genomic_DNA"/>
</dbReference>
<dbReference type="FunFam" id="3.30.565.10:FF:000049">
    <property type="entry name" value="Two-component sensor histidine kinase"/>
    <property type="match status" value="1"/>
</dbReference>
<dbReference type="PROSITE" id="PS50109">
    <property type="entry name" value="HIS_KIN"/>
    <property type="match status" value="1"/>
</dbReference>
<dbReference type="InterPro" id="IPR003661">
    <property type="entry name" value="HisK_dim/P_dom"/>
</dbReference>
<evidence type="ECO:0000256" key="4">
    <source>
        <dbReference type="ARBA" id="ARBA00022679"/>
    </source>
</evidence>
<dbReference type="CDD" id="cd00082">
    <property type="entry name" value="HisKA"/>
    <property type="match status" value="1"/>
</dbReference>
<feature type="domain" description="Histidine kinase" evidence="8">
    <location>
        <begin position="223"/>
        <end position="436"/>
    </location>
</feature>
<dbReference type="AlphaFoldDB" id="A0A3B1BS41"/>
<evidence type="ECO:0000256" key="7">
    <source>
        <dbReference type="SAM" id="Phobius"/>
    </source>
</evidence>
<dbReference type="PRINTS" id="PR00344">
    <property type="entry name" value="BCTRLSENSOR"/>
</dbReference>
<comment type="catalytic activity">
    <reaction evidence="1">
        <text>ATP + protein L-histidine = ADP + protein N-phospho-L-histidine.</text>
        <dbReference type="EC" id="2.7.13.3"/>
    </reaction>
</comment>
<dbReference type="Gene3D" id="3.40.50.2300">
    <property type="match status" value="1"/>
</dbReference>
<dbReference type="InterPro" id="IPR011006">
    <property type="entry name" value="CheY-like_superfamily"/>
</dbReference>
<keyword evidence="7" id="KW-1133">Transmembrane helix</keyword>
<dbReference type="PANTHER" id="PTHR43711">
    <property type="entry name" value="TWO-COMPONENT HISTIDINE KINASE"/>
    <property type="match status" value="1"/>
</dbReference>